<protein>
    <submittedName>
        <fullName evidence="1">Uncharacterized protein</fullName>
    </submittedName>
</protein>
<comment type="caution">
    <text evidence="1">The sequence shown here is derived from an EMBL/GenBank/DDBJ whole genome shotgun (WGS) entry which is preliminary data.</text>
</comment>
<accession>J9CXK4</accession>
<gene>
    <name evidence="1" type="ORF">EVA_06887</name>
</gene>
<evidence type="ECO:0000313" key="1">
    <source>
        <dbReference type="EMBL" id="EJX05006.1"/>
    </source>
</evidence>
<name>J9CXK4_9ZZZZ</name>
<organism evidence="1">
    <name type="scientific">gut metagenome</name>
    <dbReference type="NCBI Taxonomy" id="749906"/>
    <lineage>
        <taxon>unclassified sequences</taxon>
        <taxon>metagenomes</taxon>
        <taxon>organismal metagenomes</taxon>
    </lineage>
</organism>
<dbReference type="EMBL" id="AMCI01001612">
    <property type="protein sequence ID" value="EJX05006.1"/>
    <property type="molecule type" value="Genomic_DNA"/>
</dbReference>
<proteinExistence type="predicted"/>
<sequence length="36" mass="4122">MHTHTKLIRIHFRQSGDISSLLPILGMGKNVQIYIC</sequence>
<reference evidence="1" key="1">
    <citation type="journal article" date="2012" name="PLoS ONE">
        <title>Gene sets for utilization of primary and secondary nutrition supplies in the distal gut of endangered iberian lynx.</title>
        <authorList>
            <person name="Alcaide M."/>
            <person name="Messina E."/>
            <person name="Richter M."/>
            <person name="Bargiela R."/>
            <person name="Peplies J."/>
            <person name="Huws S.A."/>
            <person name="Newbold C.J."/>
            <person name="Golyshin P.N."/>
            <person name="Simon M.A."/>
            <person name="Lopez G."/>
            <person name="Yakimov M.M."/>
            <person name="Ferrer M."/>
        </authorList>
    </citation>
    <scope>NUCLEOTIDE SEQUENCE</scope>
</reference>
<dbReference type="AlphaFoldDB" id="J9CXK4"/>